<reference evidence="1 3" key="1">
    <citation type="submission" date="2016-06" db="EMBL/GenBank/DDBJ databases">
        <authorList>
            <person name="Kjaerup R.B."/>
            <person name="Dalgaard T.S."/>
            <person name="Juul-Madsen H.R."/>
        </authorList>
    </citation>
    <scope>NUCLEOTIDE SEQUENCE [LARGE SCALE GENOMIC DNA]</scope>
    <source>
        <strain evidence="1">Orrdi1</strain>
    </source>
</reference>
<name>A0A1C3K256_9BURK</name>
<dbReference type="AlphaFoldDB" id="A0A1C3K256"/>
<dbReference type="STRING" id="1851544.ODI_04041"/>
<evidence type="ECO:0000313" key="1">
    <source>
        <dbReference type="EMBL" id="SBT25495.1"/>
    </source>
</evidence>
<evidence type="ECO:0000313" key="2">
    <source>
        <dbReference type="EMBL" id="SOE46307.1"/>
    </source>
</evidence>
<dbReference type="KEGG" id="odi:ODI_R0240"/>
<protein>
    <submittedName>
        <fullName evidence="1">Putative bacterioferritin-associated ferredoxin</fullName>
    </submittedName>
</protein>
<gene>
    <name evidence="1" type="ORF">ODI_04041</name>
    <name evidence="2" type="ORF">ODI_R0240</name>
</gene>
<evidence type="ECO:0000313" key="3">
    <source>
        <dbReference type="Proteomes" id="UP000078558"/>
    </source>
</evidence>
<proteinExistence type="predicted"/>
<dbReference type="EMBL" id="FLRC01000019">
    <property type="protein sequence ID" value="SBT25495.1"/>
    <property type="molecule type" value="Genomic_DNA"/>
</dbReference>
<reference evidence="2 3" key="2">
    <citation type="submission" date="2017-08" db="EMBL/GenBank/DDBJ databases">
        <authorList>
            <person name="de Groot N.N."/>
        </authorList>
    </citation>
    <scope>NUCLEOTIDE SEQUENCE [LARGE SCALE GENOMIC DNA]</scope>
    <source>
        <strain evidence="2">Orrdi1</strain>
    </source>
</reference>
<accession>A0A1C3K256</accession>
<keyword evidence="3" id="KW-1185">Reference proteome</keyword>
<sequence>MTESQVHASVAAGASSLADLQFDLGVATCCGCCADTASEYLPGGTACANRGHCEMQPPVTAVAQPGTLAANGYPVVKIARAA</sequence>
<organism evidence="1 3">
    <name type="scientific">Orrella dioscoreae</name>
    <dbReference type="NCBI Taxonomy" id="1851544"/>
    <lineage>
        <taxon>Bacteria</taxon>
        <taxon>Pseudomonadati</taxon>
        <taxon>Pseudomonadota</taxon>
        <taxon>Betaproteobacteria</taxon>
        <taxon>Burkholderiales</taxon>
        <taxon>Alcaligenaceae</taxon>
        <taxon>Orrella</taxon>
    </lineage>
</organism>
<dbReference type="InterPro" id="IPR041854">
    <property type="entry name" value="BFD-like_2Fe2S-bd_dom_sf"/>
</dbReference>
<dbReference type="Gene3D" id="1.10.10.1100">
    <property type="entry name" value="BFD-like [2Fe-2S]-binding domain"/>
    <property type="match status" value="1"/>
</dbReference>
<dbReference type="Proteomes" id="UP000078558">
    <property type="component" value="Chromosome I"/>
</dbReference>
<dbReference type="EMBL" id="LT907988">
    <property type="protein sequence ID" value="SOE46307.1"/>
    <property type="molecule type" value="Genomic_DNA"/>
</dbReference>